<name>A0A5J9UFX7_9POAL</name>
<protein>
    <submittedName>
        <fullName evidence="2">Uncharacterized protein</fullName>
    </submittedName>
</protein>
<evidence type="ECO:0000313" key="2">
    <source>
        <dbReference type="EMBL" id="TVU22655.1"/>
    </source>
</evidence>
<dbReference type="AlphaFoldDB" id="A0A5J9UFX7"/>
<organism evidence="2 3">
    <name type="scientific">Eragrostis curvula</name>
    <name type="common">weeping love grass</name>
    <dbReference type="NCBI Taxonomy" id="38414"/>
    <lineage>
        <taxon>Eukaryota</taxon>
        <taxon>Viridiplantae</taxon>
        <taxon>Streptophyta</taxon>
        <taxon>Embryophyta</taxon>
        <taxon>Tracheophyta</taxon>
        <taxon>Spermatophyta</taxon>
        <taxon>Magnoliopsida</taxon>
        <taxon>Liliopsida</taxon>
        <taxon>Poales</taxon>
        <taxon>Poaceae</taxon>
        <taxon>PACMAD clade</taxon>
        <taxon>Chloridoideae</taxon>
        <taxon>Eragrostideae</taxon>
        <taxon>Eragrostidinae</taxon>
        <taxon>Eragrostis</taxon>
    </lineage>
</organism>
<evidence type="ECO:0000256" key="1">
    <source>
        <dbReference type="SAM" id="MobiDB-lite"/>
    </source>
</evidence>
<reference evidence="2 3" key="1">
    <citation type="journal article" date="2019" name="Sci. Rep.">
        <title>A high-quality genome of Eragrostis curvula grass provides insights into Poaceae evolution and supports new strategies to enhance forage quality.</title>
        <authorList>
            <person name="Carballo J."/>
            <person name="Santos B.A.C.M."/>
            <person name="Zappacosta D."/>
            <person name="Garbus I."/>
            <person name="Selva J.P."/>
            <person name="Gallo C.A."/>
            <person name="Diaz A."/>
            <person name="Albertini E."/>
            <person name="Caccamo M."/>
            <person name="Echenique V."/>
        </authorList>
    </citation>
    <scope>NUCLEOTIDE SEQUENCE [LARGE SCALE GENOMIC DNA]</scope>
    <source>
        <strain evidence="3">cv. Victoria</strain>
        <tissue evidence="2">Leaf</tissue>
    </source>
</reference>
<feature type="region of interest" description="Disordered" evidence="1">
    <location>
        <begin position="350"/>
        <end position="378"/>
    </location>
</feature>
<comment type="caution">
    <text evidence="2">The sequence shown here is derived from an EMBL/GenBank/DDBJ whole genome shotgun (WGS) entry which is preliminary data.</text>
</comment>
<keyword evidence="3" id="KW-1185">Reference proteome</keyword>
<dbReference type="EMBL" id="RWGY01000026">
    <property type="protein sequence ID" value="TVU22655.1"/>
    <property type="molecule type" value="Genomic_DNA"/>
</dbReference>
<dbReference type="Proteomes" id="UP000324897">
    <property type="component" value="Unassembled WGS sequence"/>
</dbReference>
<dbReference type="Gramene" id="TVU22655">
    <property type="protein sequence ID" value="TVU22655"/>
    <property type="gene ID" value="EJB05_32370"/>
</dbReference>
<sequence>MRHLPHDVGDVLSGRHADAEPLDVGAVHADPELAEVRLHALQNILREPALAQDLIRGHAGGDRADVAVEGDLDELLDAARAVLLLLARGDQLGVEEERWLLIAQLILVVDLGSDGVDDAEDDGEVLGRDALRLHLVARRRDVERLAALAEPDPGLLGELDVVQAPAGDGQTQEPALLVATDKLTTSTLDDQLTVVEPCPTCTDKPIAAGAATTLTLVLAGAGTWTASLWTGLLGEASGALGGDLLRGHAGGERADAALHDALDQLPGAAPRRGEELGVEKEERVLLAQLLLVVDLGADGADGAEDHGELVRGRGVRLQLVARRRGVERRAALAEPHPGLLGQLDVIDTPPGDGQVLRRSAGDAEGGHRSPPRASSSSPLLTGPARFWLDIARAELLCGVRATGRRIRGCSHII</sequence>
<evidence type="ECO:0000313" key="3">
    <source>
        <dbReference type="Proteomes" id="UP000324897"/>
    </source>
</evidence>
<gene>
    <name evidence="2" type="ORF">EJB05_32370</name>
</gene>
<accession>A0A5J9UFX7</accession>
<proteinExistence type="predicted"/>